<feature type="compositionally biased region" description="Polar residues" evidence="1">
    <location>
        <begin position="323"/>
        <end position="341"/>
    </location>
</feature>
<feature type="compositionally biased region" description="Pro residues" evidence="1">
    <location>
        <begin position="248"/>
        <end position="258"/>
    </location>
</feature>
<feature type="compositionally biased region" description="Basic and acidic residues" evidence="1">
    <location>
        <begin position="52"/>
        <end position="62"/>
    </location>
</feature>
<evidence type="ECO:0000313" key="3">
    <source>
        <dbReference type="Proteomes" id="UP000799777"/>
    </source>
</evidence>
<feature type="region of interest" description="Disordered" evidence="1">
    <location>
        <begin position="225"/>
        <end position="296"/>
    </location>
</feature>
<name>A0A9P4HES9_9PLEO</name>
<evidence type="ECO:0000313" key="2">
    <source>
        <dbReference type="EMBL" id="KAF2033193.1"/>
    </source>
</evidence>
<comment type="caution">
    <text evidence="2">The sequence shown here is derived from an EMBL/GenBank/DDBJ whole genome shotgun (WGS) entry which is preliminary data.</text>
</comment>
<evidence type="ECO:0000256" key="1">
    <source>
        <dbReference type="SAM" id="MobiDB-lite"/>
    </source>
</evidence>
<proteinExistence type="predicted"/>
<reference evidence="2" key="1">
    <citation type="journal article" date="2020" name="Stud. Mycol.">
        <title>101 Dothideomycetes genomes: a test case for predicting lifestyles and emergence of pathogens.</title>
        <authorList>
            <person name="Haridas S."/>
            <person name="Albert R."/>
            <person name="Binder M."/>
            <person name="Bloem J."/>
            <person name="Labutti K."/>
            <person name="Salamov A."/>
            <person name="Andreopoulos B."/>
            <person name="Baker S."/>
            <person name="Barry K."/>
            <person name="Bills G."/>
            <person name="Bluhm B."/>
            <person name="Cannon C."/>
            <person name="Castanera R."/>
            <person name="Culley D."/>
            <person name="Daum C."/>
            <person name="Ezra D."/>
            <person name="Gonzalez J."/>
            <person name="Henrissat B."/>
            <person name="Kuo A."/>
            <person name="Liang C."/>
            <person name="Lipzen A."/>
            <person name="Lutzoni F."/>
            <person name="Magnuson J."/>
            <person name="Mondo S."/>
            <person name="Nolan M."/>
            <person name="Ohm R."/>
            <person name="Pangilinan J."/>
            <person name="Park H.-J."/>
            <person name="Ramirez L."/>
            <person name="Alfaro M."/>
            <person name="Sun H."/>
            <person name="Tritt A."/>
            <person name="Yoshinaga Y."/>
            <person name="Zwiers L.-H."/>
            <person name="Turgeon B."/>
            <person name="Goodwin S."/>
            <person name="Spatafora J."/>
            <person name="Crous P."/>
            <person name="Grigoriev I."/>
        </authorList>
    </citation>
    <scope>NUCLEOTIDE SEQUENCE</scope>
    <source>
        <strain evidence="2">CBS 110217</strain>
    </source>
</reference>
<keyword evidence="3" id="KW-1185">Reference proteome</keyword>
<feature type="region of interest" description="Disordered" evidence="1">
    <location>
        <begin position="322"/>
        <end position="370"/>
    </location>
</feature>
<dbReference type="OrthoDB" id="3678410at2759"/>
<protein>
    <submittedName>
        <fullName evidence="2">Uncharacterized protein</fullName>
    </submittedName>
</protein>
<feature type="compositionally biased region" description="Low complexity" evidence="1">
    <location>
        <begin position="31"/>
        <end position="46"/>
    </location>
</feature>
<gene>
    <name evidence="2" type="ORF">EK21DRAFT_86616</name>
</gene>
<sequence length="664" mass="73170">MESMYSPWIDHQYKPPPTRPLKASKKDKSVKSGGSVKSSSTTSLFSRLKRQTKSEYEDDRQTPDIPYEDMEACGDDLKQHESEQEVSEGAARPQSSDCSHRRGESFHVKFTEKDVKRLAGEIYNGTIADVNMSLLTFYILEEHTNYELAKHYIRELGVDQGYNVDRESNVHLRKLMRETISMRPKETKPPVAIVSSTPTIRSMASHAEFGNKLPREFFANFARRPSGRGEKAPAAAQSAIAESITPPKEYPPNTPDRPAPLSVRSRNAIVTPPTAFRSVSSPVASRPNGSDDVFGRASEDATTLHSIGIGESAYGQVVEHVSPDSTASSNTVQAPSGVQNANDDDFETVQSDAKSTNSSVLESASSESIQETGTQYSFAAASLRSATEQLGSQATPRPLEPVPMAHRRSRINTANPISSAPTFHQPLPLRAYENEGYRFPAARPGSAFEHHRTNSSSSMLRGNRSSVSFEIGRGPRLTAMQLARLPVRSSSTRAISARAMLQDQNGSIHVQDDQSSVIEQSISGSQATTLISSFPMPPTNNPVSVIPMNAMNASAQLSRLSTVGQLLEAYRKVYSDLKDIRSLLDQTRADGEMLGKFDWAALPPFERAWREMNKPFLESVYGSANTFLTPEDVEYVEQIARDLKDSGYAQVLLDAFEDDDEQMF</sequence>
<dbReference type="EMBL" id="ML978168">
    <property type="protein sequence ID" value="KAF2033193.1"/>
    <property type="molecule type" value="Genomic_DNA"/>
</dbReference>
<dbReference type="AlphaFoldDB" id="A0A9P4HES9"/>
<feature type="compositionally biased region" description="Low complexity" evidence="1">
    <location>
        <begin position="355"/>
        <end position="368"/>
    </location>
</feature>
<organism evidence="2 3">
    <name type="scientific">Setomelanomma holmii</name>
    <dbReference type="NCBI Taxonomy" id="210430"/>
    <lineage>
        <taxon>Eukaryota</taxon>
        <taxon>Fungi</taxon>
        <taxon>Dikarya</taxon>
        <taxon>Ascomycota</taxon>
        <taxon>Pezizomycotina</taxon>
        <taxon>Dothideomycetes</taxon>
        <taxon>Pleosporomycetidae</taxon>
        <taxon>Pleosporales</taxon>
        <taxon>Pleosporineae</taxon>
        <taxon>Phaeosphaeriaceae</taxon>
        <taxon>Setomelanomma</taxon>
    </lineage>
</organism>
<feature type="compositionally biased region" description="Low complexity" evidence="1">
    <location>
        <begin position="232"/>
        <end position="241"/>
    </location>
</feature>
<dbReference type="Proteomes" id="UP000799777">
    <property type="component" value="Unassembled WGS sequence"/>
</dbReference>
<feature type="region of interest" description="Disordered" evidence="1">
    <location>
        <begin position="1"/>
        <end position="103"/>
    </location>
</feature>
<accession>A0A9P4HES9</accession>